<protein>
    <recommendedName>
        <fullName evidence="4">Dihydroorotate dehydrogenase</fullName>
    </recommendedName>
</protein>
<comment type="caution">
    <text evidence="2">The sequence shown here is derived from an EMBL/GenBank/DDBJ whole genome shotgun (WGS) entry which is preliminary data.</text>
</comment>
<dbReference type="Proteomes" id="UP000444174">
    <property type="component" value="Unassembled WGS sequence"/>
</dbReference>
<keyword evidence="1" id="KW-0812">Transmembrane</keyword>
<dbReference type="EMBL" id="WIBF01000005">
    <property type="protein sequence ID" value="MQQ08862.1"/>
    <property type="molecule type" value="Genomic_DNA"/>
</dbReference>
<feature type="transmembrane region" description="Helical" evidence="1">
    <location>
        <begin position="61"/>
        <end position="90"/>
    </location>
</feature>
<evidence type="ECO:0000313" key="2">
    <source>
        <dbReference type="EMBL" id="MQQ08862.1"/>
    </source>
</evidence>
<keyword evidence="3" id="KW-1185">Reference proteome</keyword>
<proteinExistence type="predicted"/>
<keyword evidence="1" id="KW-0472">Membrane</keyword>
<reference evidence="2 3" key="1">
    <citation type="submission" date="2019-10" db="EMBL/GenBank/DDBJ databases">
        <title>Epibacterium sp. nov., isolated from seawater.</title>
        <authorList>
            <person name="Zhang X."/>
            <person name="Li N."/>
        </authorList>
    </citation>
    <scope>NUCLEOTIDE SEQUENCE [LARGE SCALE GENOMIC DNA]</scope>
    <source>
        <strain evidence="2 3">SM1979</strain>
    </source>
</reference>
<keyword evidence="1" id="KW-1133">Transmembrane helix</keyword>
<name>A0A843YHX3_9RHOB</name>
<organism evidence="2 3">
    <name type="scientific">Tritonibacter litoralis</name>
    <dbReference type="NCBI Taxonomy" id="2662264"/>
    <lineage>
        <taxon>Bacteria</taxon>
        <taxon>Pseudomonadati</taxon>
        <taxon>Pseudomonadota</taxon>
        <taxon>Alphaproteobacteria</taxon>
        <taxon>Rhodobacterales</taxon>
        <taxon>Paracoccaceae</taxon>
        <taxon>Tritonibacter</taxon>
    </lineage>
</organism>
<dbReference type="AlphaFoldDB" id="A0A843YHX3"/>
<sequence length="126" mass="13088">MADEHKTDLNPSLTEVDALLHTARAAPPVVSDDLMAAILADASQVQAGFLPPEMPVRRQNFFAALLSVLGGGVGVGGLVTAGLAGVWIGVAPPAFLPDPMELTGITTTSELFDGFDMSELISEDLQ</sequence>
<dbReference type="RefSeq" id="WP_153215801.1">
    <property type="nucleotide sequence ID" value="NZ_WIBF01000005.1"/>
</dbReference>
<gene>
    <name evidence="2" type="ORF">GFB49_10380</name>
</gene>
<accession>A0A843YHX3</accession>
<evidence type="ECO:0008006" key="4">
    <source>
        <dbReference type="Google" id="ProtNLM"/>
    </source>
</evidence>
<evidence type="ECO:0000313" key="3">
    <source>
        <dbReference type="Proteomes" id="UP000444174"/>
    </source>
</evidence>
<evidence type="ECO:0000256" key="1">
    <source>
        <dbReference type="SAM" id="Phobius"/>
    </source>
</evidence>